<dbReference type="PANTHER" id="PTHR12083">
    <property type="entry name" value="BIFUNCTIONAL POLYNUCLEOTIDE PHOSPHATASE/KINASE"/>
    <property type="match status" value="1"/>
</dbReference>
<dbReference type="InterPro" id="IPR013954">
    <property type="entry name" value="PNK3P"/>
</dbReference>
<dbReference type="NCBIfam" id="TIGR01662">
    <property type="entry name" value="HAD-SF-IIIA"/>
    <property type="match status" value="1"/>
</dbReference>
<dbReference type="InterPro" id="IPR023214">
    <property type="entry name" value="HAD_sf"/>
</dbReference>
<dbReference type="GO" id="GO:0006281">
    <property type="term" value="P:DNA repair"/>
    <property type="evidence" value="ECO:0007669"/>
    <property type="project" value="TreeGrafter"/>
</dbReference>
<reference evidence="1 2" key="2">
    <citation type="submission" date="2018-11" db="EMBL/GenBank/DDBJ databases">
        <authorList>
            <consortium name="Pathogen Informatics"/>
        </authorList>
    </citation>
    <scope>NUCLEOTIDE SEQUENCE [LARGE SCALE GENOMIC DNA]</scope>
</reference>
<dbReference type="NCBIfam" id="TIGR01664">
    <property type="entry name" value="DNA-3'-Pase"/>
    <property type="match status" value="1"/>
</dbReference>
<accession>A0A0M3IYC3</accession>
<proteinExistence type="predicted"/>
<dbReference type="SUPFAM" id="SSF56784">
    <property type="entry name" value="HAD-like"/>
    <property type="match status" value="1"/>
</dbReference>
<evidence type="ECO:0000313" key="2">
    <source>
        <dbReference type="Proteomes" id="UP000267096"/>
    </source>
</evidence>
<dbReference type="PANTHER" id="PTHR12083:SF9">
    <property type="entry name" value="BIFUNCTIONAL POLYNUCLEOTIDE PHOSPHATASE_KINASE"/>
    <property type="match status" value="1"/>
</dbReference>
<dbReference type="Pfam" id="PF08645">
    <property type="entry name" value="PNK3P"/>
    <property type="match status" value="1"/>
</dbReference>
<dbReference type="AlphaFoldDB" id="A0A0M3IYC3"/>
<name>A0A0M3IYC3_ANISI</name>
<dbReference type="FunFam" id="3.40.50.300:FF:000737">
    <property type="entry name" value="Bifunctional polynucleotide phosphatase/kinase"/>
    <property type="match status" value="1"/>
</dbReference>
<dbReference type="WBParaSite" id="ASIM_0000024501-mRNA-1">
    <property type="protein sequence ID" value="ASIM_0000024501-mRNA-1"/>
    <property type="gene ID" value="ASIM_0000024501"/>
</dbReference>
<evidence type="ECO:0000313" key="3">
    <source>
        <dbReference type="WBParaSite" id="ASIM_0000024501-mRNA-1"/>
    </source>
</evidence>
<dbReference type="InterPro" id="IPR006549">
    <property type="entry name" value="HAD-SF_hydro_IIIA"/>
</dbReference>
<dbReference type="Gene3D" id="3.40.50.1000">
    <property type="entry name" value="HAD superfamily/HAD-like"/>
    <property type="match status" value="1"/>
</dbReference>
<gene>
    <name evidence="1" type="ORF">ASIM_LOCUS156</name>
</gene>
<protein>
    <submittedName>
        <fullName evidence="3">Bifunctional polynucleotide phosphatase/kinase (inferred by orthology to a human protein)</fullName>
    </submittedName>
</protein>
<reference evidence="3" key="1">
    <citation type="submission" date="2017-02" db="UniProtKB">
        <authorList>
            <consortium name="WormBaseParasite"/>
        </authorList>
    </citation>
    <scope>IDENTIFICATION</scope>
</reference>
<organism evidence="3">
    <name type="scientific">Anisakis simplex</name>
    <name type="common">Herring worm</name>
    <dbReference type="NCBI Taxonomy" id="6269"/>
    <lineage>
        <taxon>Eukaryota</taxon>
        <taxon>Metazoa</taxon>
        <taxon>Ecdysozoa</taxon>
        <taxon>Nematoda</taxon>
        <taxon>Chromadorea</taxon>
        <taxon>Rhabditida</taxon>
        <taxon>Spirurina</taxon>
        <taxon>Ascaridomorpha</taxon>
        <taxon>Ascaridoidea</taxon>
        <taxon>Anisakidae</taxon>
        <taxon>Anisakis</taxon>
        <taxon>Anisakis simplex complex</taxon>
    </lineage>
</organism>
<keyword evidence="2" id="KW-1185">Reference proteome</keyword>
<dbReference type="GO" id="GO:0046403">
    <property type="term" value="F:polynucleotide 3'-phosphatase activity"/>
    <property type="evidence" value="ECO:0007669"/>
    <property type="project" value="TreeGrafter"/>
</dbReference>
<evidence type="ECO:0000313" key="1">
    <source>
        <dbReference type="EMBL" id="VDK17425.1"/>
    </source>
</evidence>
<dbReference type="Proteomes" id="UP000267096">
    <property type="component" value="Unassembled WGS sequence"/>
</dbReference>
<sequence>MDAWITRKKVKGDDEKEEVSGKWTKVGNDLFIFNCDRMEHRSKIAGFDLDGTIITTKSGKVFPVDEFDWQLLCSEIRGKLKGLHEDGYKIVFFTNQKGIQLGRLDANSFKRKVEAILAKLSIPIQVFVSIGTLKYRKPYTGMWDYMEKNGNGDVNIDLKECFYVGDAAGRLANAVVDLFENSILILITDAIMPNPRQEVLVLVGYPGCGKSKFAKKLQQEYDYGIVNRDTMKTWQKCVQNAKIYVQKGKSVVVDNTNGDIESRKRYINLAKSQNVDCRCFVFTCGLEQASHHCKYRIIIGTDALHEEVSTMVLRMFKSKYQEPTTDEGFSSVVKVNFVPDVIILLLE</sequence>
<dbReference type="GO" id="GO:0003690">
    <property type="term" value="F:double-stranded DNA binding"/>
    <property type="evidence" value="ECO:0007669"/>
    <property type="project" value="TreeGrafter"/>
</dbReference>
<dbReference type="Pfam" id="PF13671">
    <property type="entry name" value="AAA_33"/>
    <property type="match status" value="1"/>
</dbReference>
<dbReference type="EMBL" id="UYRR01000055">
    <property type="protein sequence ID" value="VDK17425.1"/>
    <property type="molecule type" value="Genomic_DNA"/>
</dbReference>
<dbReference type="InterPro" id="IPR006551">
    <property type="entry name" value="Polynucleotide_phosphatase"/>
</dbReference>
<dbReference type="Gene3D" id="3.40.50.300">
    <property type="entry name" value="P-loop containing nucleotide triphosphate hydrolases"/>
    <property type="match status" value="1"/>
</dbReference>
<dbReference type="SUPFAM" id="SSF52540">
    <property type="entry name" value="P-loop containing nucleoside triphosphate hydrolases"/>
    <property type="match status" value="1"/>
</dbReference>
<dbReference type="InterPro" id="IPR036412">
    <property type="entry name" value="HAD-like_sf"/>
</dbReference>
<dbReference type="OrthoDB" id="19045at2759"/>
<dbReference type="InterPro" id="IPR027417">
    <property type="entry name" value="P-loop_NTPase"/>
</dbReference>
<dbReference type="GO" id="GO:0046404">
    <property type="term" value="F:ATP-dependent polydeoxyribonucleotide 5'-hydroxyl-kinase activity"/>
    <property type="evidence" value="ECO:0007669"/>
    <property type="project" value="TreeGrafter"/>
</dbReference>